<dbReference type="InterPro" id="IPR036390">
    <property type="entry name" value="WH_DNA-bd_sf"/>
</dbReference>
<keyword evidence="2" id="KW-0805">Transcription regulation</keyword>
<name>A0A840SV15_9RHOB</name>
<dbReference type="AlphaFoldDB" id="A0A840SV15"/>
<comment type="similarity">
    <text evidence="1">Belongs to the LysR transcriptional regulatory family.</text>
</comment>
<sequence>MSIYLDIRALRAFVLTIETGSATEAARRMGRTQSAVTQQIQKLELLLDKKLFHDTRRGTELTEHGTILLSHARQILAQHDECVGALSARQGRKPVVLGVPDLYAAFLLPQILGGFRREHPDIRLELCCALSRPLLGRIREGSIDVALVTRMAGFSGGEVVGRQQLVWLTGSTSFAHQETPLPVALLPPGNIFREHAIEALDRAGRDWQIACVSDSISGLQTAVLSGMAVTVLVEDALVPGLRQVPPEAGLPPLPSVDLLLYRTPAERPSAAVDVLYDYLRSCLCPGRDPVDDRPDPTTWSDAHKGSPFH</sequence>
<proteinExistence type="inferred from homology"/>
<dbReference type="GO" id="GO:0003677">
    <property type="term" value="F:DNA binding"/>
    <property type="evidence" value="ECO:0007669"/>
    <property type="project" value="UniProtKB-KW"/>
</dbReference>
<dbReference type="EMBL" id="JACHFM010000003">
    <property type="protein sequence ID" value="MBB5222982.1"/>
    <property type="molecule type" value="Genomic_DNA"/>
</dbReference>
<dbReference type="SUPFAM" id="SSF46785">
    <property type="entry name" value="Winged helix' DNA-binding domain"/>
    <property type="match status" value="1"/>
</dbReference>
<evidence type="ECO:0000313" key="8">
    <source>
        <dbReference type="Proteomes" id="UP000549457"/>
    </source>
</evidence>
<dbReference type="SUPFAM" id="SSF53850">
    <property type="entry name" value="Periplasmic binding protein-like II"/>
    <property type="match status" value="1"/>
</dbReference>
<dbReference type="Gene3D" id="3.40.190.10">
    <property type="entry name" value="Periplasmic binding protein-like II"/>
    <property type="match status" value="2"/>
</dbReference>
<evidence type="ECO:0000256" key="3">
    <source>
        <dbReference type="ARBA" id="ARBA00023125"/>
    </source>
</evidence>
<protein>
    <submittedName>
        <fullName evidence="7">DNA-binding transcriptional LysR family regulator</fullName>
    </submittedName>
</protein>
<dbReference type="InterPro" id="IPR005119">
    <property type="entry name" value="LysR_subst-bd"/>
</dbReference>
<keyword evidence="8" id="KW-1185">Reference proteome</keyword>
<dbReference type="Pfam" id="PF03466">
    <property type="entry name" value="LysR_substrate"/>
    <property type="match status" value="1"/>
</dbReference>
<dbReference type="InterPro" id="IPR050176">
    <property type="entry name" value="LTTR"/>
</dbReference>
<accession>A0A840SV15</accession>
<dbReference type="InterPro" id="IPR036388">
    <property type="entry name" value="WH-like_DNA-bd_sf"/>
</dbReference>
<feature type="domain" description="HTH lysR-type" evidence="6">
    <location>
        <begin position="5"/>
        <end position="62"/>
    </location>
</feature>
<dbReference type="RefSeq" id="WP_184151063.1">
    <property type="nucleotide sequence ID" value="NZ_JACHFM010000003.1"/>
</dbReference>
<organism evidence="7 8">
    <name type="scientific">Amaricoccus macauensis</name>
    <dbReference type="NCBI Taxonomy" id="57001"/>
    <lineage>
        <taxon>Bacteria</taxon>
        <taxon>Pseudomonadati</taxon>
        <taxon>Pseudomonadota</taxon>
        <taxon>Alphaproteobacteria</taxon>
        <taxon>Rhodobacterales</taxon>
        <taxon>Paracoccaceae</taxon>
        <taxon>Amaricoccus</taxon>
    </lineage>
</organism>
<evidence type="ECO:0000256" key="1">
    <source>
        <dbReference type="ARBA" id="ARBA00009437"/>
    </source>
</evidence>
<evidence type="ECO:0000259" key="6">
    <source>
        <dbReference type="PROSITE" id="PS50931"/>
    </source>
</evidence>
<reference evidence="7 8" key="1">
    <citation type="submission" date="2020-08" db="EMBL/GenBank/DDBJ databases">
        <title>Genomic Encyclopedia of Type Strains, Phase IV (KMG-IV): sequencing the most valuable type-strain genomes for metagenomic binning, comparative biology and taxonomic classification.</title>
        <authorList>
            <person name="Goeker M."/>
        </authorList>
    </citation>
    <scope>NUCLEOTIDE SEQUENCE [LARGE SCALE GENOMIC DNA]</scope>
    <source>
        <strain evidence="7 8">DSM 101730</strain>
    </source>
</reference>
<dbReference type="PROSITE" id="PS50931">
    <property type="entry name" value="HTH_LYSR"/>
    <property type="match status" value="1"/>
</dbReference>
<evidence type="ECO:0000256" key="4">
    <source>
        <dbReference type="ARBA" id="ARBA00023163"/>
    </source>
</evidence>
<keyword evidence="4" id="KW-0804">Transcription</keyword>
<dbReference type="GO" id="GO:0003700">
    <property type="term" value="F:DNA-binding transcription factor activity"/>
    <property type="evidence" value="ECO:0007669"/>
    <property type="project" value="InterPro"/>
</dbReference>
<comment type="caution">
    <text evidence="7">The sequence shown here is derived from an EMBL/GenBank/DDBJ whole genome shotgun (WGS) entry which is preliminary data.</text>
</comment>
<dbReference type="Pfam" id="PF00126">
    <property type="entry name" value="HTH_1"/>
    <property type="match status" value="1"/>
</dbReference>
<evidence type="ECO:0000313" key="7">
    <source>
        <dbReference type="EMBL" id="MBB5222982.1"/>
    </source>
</evidence>
<keyword evidence="3 7" id="KW-0238">DNA-binding</keyword>
<dbReference type="InterPro" id="IPR000847">
    <property type="entry name" value="LysR_HTH_N"/>
</dbReference>
<feature type="region of interest" description="Disordered" evidence="5">
    <location>
        <begin position="287"/>
        <end position="309"/>
    </location>
</feature>
<evidence type="ECO:0000256" key="2">
    <source>
        <dbReference type="ARBA" id="ARBA00023015"/>
    </source>
</evidence>
<dbReference type="Gene3D" id="1.10.10.10">
    <property type="entry name" value="Winged helix-like DNA-binding domain superfamily/Winged helix DNA-binding domain"/>
    <property type="match status" value="1"/>
</dbReference>
<dbReference type="PANTHER" id="PTHR30579">
    <property type="entry name" value="TRANSCRIPTIONAL REGULATOR"/>
    <property type="match status" value="1"/>
</dbReference>
<evidence type="ECO:0000256" key="5">
    <source>
        <dbReference type="SAM" id="MobiDB-lite"/>
    </source>
</evidence>
<dbReference type="Proteomes" id="UP000549457">
    <property type="component" value="Unassembled WGS sequence"/>
</dbReference>
<dbReference type="PANTHER" id="PTHR30579:SF7">
    <property type="entry name" value="HTH-TYPE TRANSCRIPTIONAL REGULATOR LRHA-RELATED"/>
    <property type="match status" value="1"/>
</dbReference>
<gene>
    <name evidence="7" type="ORF">HNP73_002929</name>
</gene>